<dbReference type="EMBL" id="BPLR01012291">
    <property type="protein sequence ID" value="GIY52799.1"/>
    <property type="molecule type" value="Genomic_DNA"/>
</dbReference>
<sequence>MSRIWKRFKDTGNRQRHPGQGRKRDITDRYLAAIAKRSRQLSPAREFAAATEIRLFKFTVSDRMHKRVLFVRKPMV</sequence>
<evidence type="ECO:0000313" key="2">
    <source>
        <dbReference type="EMBL" id="GIY52799.1"/>
    </source>
</evidence>
<dbReference type="Proteomes" id="UP001054945">
    <property type="component" value="Unassembled WGS sequence"/>
</dbReference>
<proteinExistence type="predicted"/>
<evidence type="ECO:0000313" key="3">
    <source>
        <dbReference type="Proteomes" id="UP001054945"/>
    </source>
</evidence>
<comment type="caution">
    <text evidence="2">The sequence shown here is derived from an EMBL/GenBank/DDBJ whole genome shotgun (WGS) entry which is preliminary data.</text>
</comment>
<name>A0AAV4U4S9_CAEEX</name>
<keyword evidence="3" id="KW-1185">Reference proteome</keyword>
<accession>A0AAV4U4S9</accession>
<protein>
    <submittedName>
        <fullName evidence="2">Uncharacterized protein</fullName>
    </submittedName>
</protein>
<feature type="region of interest" description="Disordered" evidence="1">
    <location>
        <begin position="1"/>
        <end position="25"/>
    </location>
</feature>
<reference evidence="2 3" key="1">
    <citation type="submission" date="2021-06" db="EMBL/GenBank/DDBJ databases">
        <title>Caerostris extrusa draft genome.</title>
        <authorList>
            <person name="Kono N."/>
            <person name="Arakawa K."/>
        </authorList>
    </citation>
    <scope>NUCLEOTIDE SEQUENCE [LARGE SCALE GENOMIC DNA]</scope>
</reference>
<evidence type="ECO:0000256" key="1">
    <source>
        <dbReference type="SAM" id="MobiDB-lite"/>
    </source>
</evidence>
<gene>
    <name evidence="2" type="ORF">CEXT_655721</name>
</gene>
<organism evidence="2 3">
    <name type="scientific">Caerostris extrusa</name>
    <name type="common">Bark spider</name>
    <name type="synonym">Caerostris bankana</name>
    <dbReference type="NCBI Taxonomy" id="172846"/>
    <lineage>
        <taxon>Eukaryota</taxon>
        <taxon>Metazoa</taxon>
        <taxon>Ecdysozoa</taxon>
        <taxon>Arthropoda</taxon>
        <taxon>Chelicerata</taxon>
        <taxon>Arachnida</taxon>
        <taxon>Araneae</taxon>
        <taxon>Araneomorphae</taxon>
        <taxon>Entelegynae</taxon>
        <taxon>Araneoidea</taxon>
        <taxon>Araneidae</taxon>
        <taxon>Caerostris</taxon>
    </lineage>
</organism>
<dbReference type="AlphaFoldDB" id="A0AAV4U4S9"/>